<dbReference type="Proteomes" id="UP000530186">
    <property type="component" value="Unassembled WGS sequence"/>
</dbReference>
<comment type="caution">
    <text evidence="1">The sequence shown here is derived from an EMBL/GenBank/DDBJ whole genome shotgun (WGS) entry which is preliminary data.</text>
</comment>
<proteinExistence type="predicted"/>
<reference evidence="1 2" key="1">
    <citation type="submission" date="2020-07" db="EMBL/GenBank/DDBJ databases">
        <authorList>
            <person name="Hilgarth M."/>
            <person name="Werum V."/>
            <person name="Vogel R.F."/>
        </authorList>
    </citation>
    <scope>NUCLEOTIDE SEQUENCE [LARGE SCALE GENOMIC DNA]</scope>
    <source>
        <strain evidence="1 2">DSM 28961</strain>
    </source>
</reference>
<evidence type="ECO:0000313" key="2">
    <source>
        <dbReference type="Proteomes" id="UP000530186"/>
    </source>
</evidence>
<name>A0A7V8N259_9LACT</name>
<dbReference type="GeneID" id="303195597"/>
<gene>
    <name evidence="1" type="ORF">HZR21_08710</name>
</gene>
<sequence>MNALVDKYFQKEQWEQDLTSNTSDYKAVADYSGVPLDKVQDLPYAQYKLYLRDAWLANMSKSEDGRKFLETCWRIRQTSADEQAIEKYQRYGGDV</sequence>
<keyword evidence="2" id="KW-1185">Reference proteome</keyword>
<dbReference type="AlphaFoldDB" id="A0A7V8N259"/>
<organism evidence="1 2">
    <name type="scientific">Pseudolactococcus laudensis</name>
    <dbReference type="NCBI Taxonomy" id="1494461"/>
    <lineage>
        <taxon>Bacteria</taxon>
        <taxon>Bacillati</taxon>
        <taxon>Bacillota</taxon>
        <taxon>Bacilli</taxon>
        <taxon>Lactobacillales</taxon>
        <taxon>Streptococcaceae</taxon>
        <taxon>Pseudolactococcus</taxon>
    </lineage>
</organism>
<dbReference type="RefSeq" id="WP_180747324.1">
    <property type="nucleotide sequence ID" value="NZ_CBCRWQ010000015.1"/>
</dbReference>
<dbReference type="EMBL" id="JACBNY010000016">
    <property type="protein sequence ID" value="MBA0017196.1"/>
    <property type="molecule type" value="Genomic_DNA"/>
</dbReference>
<protein>
    <submittedName>
        <fullName evidence="1">Uncharacterized protein</fullName>
    </submittedName>
</protein>
<evidence type="ECO:0000313" key="1">
    <source>
        <dbReference type="EMBL" id="MBA0017196.1"/>
    </source>
</evidence>
<accession>A0A7V8N259</accession>